<dbReference type="EMBL" id="CP024969">
    <property type="protein sequence ID" value="ATZ21557.1"/>
    <property type="molecule type" value="Genomic_DNA"/>
</dbReference>
<feature type="transmembrane region" description="Helical" evidence="1">
    <location>
        <begin position="199"/>
        <end position="220"/>
    </location>
</feature>
<evidence type="ECO:0008006" key="4">
    <source>
        <dbReference type="Google" id="ProtNLM"/>
    </source>
</evidence>
<feature type="transmembrane region" description="Helical" evidence="1">
    <location>
        <begin position="116"/>
        <end position="143"/>
    </location>
</feature>
<dbReference type="Proteomes" id="UP000232223">
    <property type="component" value="Chromosome"/>
</dbReference>
<dbReference type="RefSeq" id="WP_100679498.1">
    <property type="nucleotide sequence ID" value="NZ_CP024969.1"/>
</dbReference>
<protein>
    <recommendedName>
        <fullName evidence="4">DUF1700 domain-containing protein</fullName>
    </recommendedName>
</protein>
<organism evidence="2 3">
    <name type="scientific">Mesoplasma tabanidae</name>
    <dbReference type="NCBI Taxonomy" id="219745"/>
    <lineage>
        <taxon>Bacteria</taxon>
        <taxon>Bacillati</taxon>
        <taxon>Mycoplasmatota</taxon>
        <taxon>Mollicutes</taxon>
        <taxon>Entomoplasmatales</taxon>
        <taxon>Entomoplasmataceae</taxon>
        <taxon>Mesoplasma</taxon>
    </lineage>
</organism>
<dbReference type="AlphaFoldDB" id="A0A2K8P484"/>
<keyword evidence="1" id="KW-0472">Membrane</keyword>
<keyword evidence="1" id="KW-0812">Transmembrane</keyword>
<evidence type="ECO:0000313" key="2">
    <source>
        <dbReference type="EMBL" id="ATZ21557.1"/>
    </source>
</evidence>
<accession>A0A2K8P484</accession>
<reference evidence="2 3" key="1">
    <citation type="submission" date="2017-11" db="EMBL/GenBank/DDBJ databases">
        <title>Genome sequence of Mesoplasma tabanidae BARC 857 (ATCC 49584).</title>
        <authorList>
            <person name="Lo W.-S."/>
            <person name="Kuo C.-H."/>
        </authorList>
    </citation>
    <scope>NUCLEOTIDE SEQUENCE [LARGE SCALE GENOMIC DNA]</scope>
    <source>
        <strain evidence="2 3">BARC 857</strain>
    </source>
</reference>
<keyword evidence="3" id="KW-1185">Reference proteome</keyword>
<proteinExistence type="predicted"/>
<sequence>MNKKTTKIMDKWLNLLSKKLSGLKTSDRKDIIENYRDLWNEELSLNKSANEILLGLRPIDEIAKELYEEFEVIKKSKSDVTKIKIVNSKSEATSSWIKSINNGFIKIFGFTYSVMAILLSFIFFISFVAIIILIPVALVLAFINYEFLVVLPLAIGVMGIGIILAIFFYFLSSSSYLTVKTIFNKWFGKSKEFKDKKKILSRLMLIMIIIGGSMAGIGAVTSTVGNHSIYGSVLSGNYLNHSEVENFQLNETITKAFDGKESEFSAKSIVYVDFDWGLTPWTIFEAKQDKDLSNNQIAIQKHFNFKESLGNEFKITEKPEASYWEKNENSSYDTGRLYLKFHISAPWNAKFLSITPIKYEIAYNFKINDTPVENIIVRF</sequence>
<gene>
    <name evidence="2" type="ORF">MTABA_v1c03540</name>
</gene>
<evidence type="ECO:0000313" key="3">
    <source>
        <dbReference type="Proteomes" id="UP000232223"/>
    </source>
</evidence>
<evidence type="ECO:0000256" key="1">
    <source>
        <dbReference type="SAM" id="Phobius"/>
    </source>
</evidence>
<feature type="transmembrane region" description="Helical" evidence="1">
    <location>
        <begin position="149"/>
        <end position="171"/>
    </location>
</feature>
<dbReference type="OrthoDB" id="392065at2"/>
<keyword evidence="1" id="KW-1133">Transmembrane helix</keyword>
<name>A0A2K8P484_9MOLU</name>
<dbReference type="KEGG" id="mtab:MTABA_v1c03540"/>